<dbReference type="AlphaFoldDB" id="A0A834TAR9"/>
<evidence type="ECO:0000256" key="1">
    <source>
        <dbReference type="SAM" id="MobiDB-lite"/>
    </source>
</evidence>
<name>A0A834TAR9_9FABA</name>
<keyword evidence="3" id="KW-1185">Reference proteome</keyword>
<evidence type="ECO:0000313" key="2">
    <source>
        <dbReference type="EMBL" id="KAF7818139.1"/>
    </source>
</evidence>
<dbReference type="Proteomes" id="UP000634136">
    <property type="component" value="Unassembled WGS sequence"/>
</dbReference>
<protein>
    <submittedName>
        <fullName evidence="2">Uncharacterized protein</fullName>
    </submittedName>
</protein>
<dbReference type="EMBL" id="JAAIUW010000008">
    <property type="protein sequence ID" value="KAF7818139.1"/>
    <property type="molecule type" value="Genomic_DNA"/>
</dbReference>
<organism evidence="2 3">
    <name type="scientific">Senna tora</name>
    <dbReference type="NCBI Taxonomy" id="362788"/>
    <lineage>
        <taxon>Eukaryota</taxon>
        <taxon>Viridiplantae</taxon>
        <taxon>Streptophyta</taxon>
        <taxon>Embryophyta</taxon>
        <taxon>Tracheophyta</taxon>
        <taxon>Spermatophyta</taxon>
        <taxon>Magnoliopsida</taxon>
        <taxon>eudicotyledons</taxon>
        <taxon>Gunneridae</taxon>
        <taxon>Pentapetalae</taxon>
        <taxon>rosids</taxon>
        <taxon>fabids</taxon>
        <taxon>Fabales</taxon>
        <taxon>Fabaceae</taxon>
        <taxon>Caesalpinioideae</taxon>
        <taxon>Cassia clade</taxon>
        <taxon>Senna</taxon>
    </lineage>
</organism>
<sequence length="21" mass="2285">MAEAEDGLSEAATFIFNPSRK</sequence>
<proteinExistence type="predicted"/>
<reference evidence="2" key="1">
    <citation type="submission" date="2020-09" db="EMBL/GenBank/DDBJ databases">
        <title>Genome-Enabled Discovery of Anthraquinone Biosynthesis in Senna tora.</title>
        <authorList>
            <person name="Kang S.-H."/>
            <person name="Pandey R.P."/>
            <person name="Lee C.-M."/>
            <person name="Sim J.-S."/>
            <person name="Jeong J.-T."/>
            <person name="Choi B.-S."/>
            <person name="Jung M."/>
            <person name="Ginzburg D."/>
            <person name="Zhao K."/>
            <person name="Won S.Y."/>
            <person name="Oh T.-J."/>
            <person name="Yu Y."/>
            <person name="Kim N.-H."/>
            <person name="Lee O.R."/>
            <person name="Lee T.-H."/>
            <person name="Bashyal P."/>
            <person name="Kim T.-S."/>
            <person name="Lee W.-H."/>
            <person name="Kawkins C."/>
            <person name="Kim C.-K."/>
            <person name="Kim J.S."/>
            <person name="Ahn B.O."/>
            <person name="Rhee S.Y."/>
            <person name="Sohng J.K."/>
        </authorList>
    </citation>
    <scope>NUCLEOTIDE SEQUENCE</scope>
    <source>
        <tissue evidence="2">Leaf</tissue>
    </source>
</reference>
<evidence type="ECO:0000313" key="3">
    <source>
        <dbReference type="Proteomes" id="UP000634136"/>
    </source>
</evidence>
<gene>
    <name evidence="2" type="ORF">G2W53_023594</name>
</gene>
<feature type="region of interest" description="Disordered" evidence="1">
    <location>
        <begin position="1"/>
        <end position="21"/>
    </location>
</feature>
<accession>A0A834TAR9</accession>
<comment type="caution">
    <text evidence="2">The sequence shown here is derived from an EMBL/GenBank/DDBJ whole genome shotgun (WGS) entry which is preliminary data.</text>
</comment>